<evidence type="ECO:0000259" key="1">
    <source>
        <dbReference type="Pfam" id="PF12770"/>
    </source>
</evidence>
<proteinExistence type="predicted"/>
<evidence type="ECO:0000313" key="2">
    <source>
        <dbReference type="EMBL" id="ADJ47541.1"/>
    </source>
</evidence>
<reference evidence="2 3" key="1">
    <citation type="journal article" date="2010" name="Cell Res.">
        <title>Complete genome sequence of the rifamycin SV-producing Amycolatopsis mediterranei U32 revealed its genetic characteristics in phylogeny and metabolism.</title>
        <authorList>
            <person name="Zhao W."/>
            <person name="Zhong Y."/>
            <person name="Yuan H."/>
            <person name="Wang J."/>
            <person name="Zheng H."/>
            <person name="Wang Y."/>
            <person name="Cen X."/>
            <person name="Xu F."/>
            <person name="Bai J."/>
            <person name="Han X."/>
            <person name="Lu G."/>
            <person name="Zhu Y."/>
            <person name="Shao Z."/>
            <person name="Yan H."/>
            <person name="Li C."/>
            <person name="Peng N."/>
            <person name="Zhang Z."/>
            <person name="Zhang Y."/>
            <person name="Lin W."/>
            <person name="Fan Y."/>
            <person name="Qin Z."/>
            <person name="Hu Y."/>
            <person name="Zhu B."/>
            <person name="Wang S."/>
            <person name="Ding X."/>
            <person name="Zhao G.P."/>
        </authorList>
    </citation>
    <scope>NUCLEOTIDE SEQUENCE [LARGE SCALE GENOMIC DNA]</scope>
    <source>
        <strain evidence="3">U-32</strain>
    </source>
</reference>
<dbReference type="HOGENOM" id="CLU_419001_0_0_11"/>
<dbReference type="GeneID" id="92873464"/>
<dbReference type="PATRIC" id="fig|749927.5.peg.6022"/>
<dbReference type="Pfam" id="PF12770">
    <property type="entry name" value="CHAT"/>
    <property type="match status" value="1"/>
</dbReference>
<accession>A0A0H3DA69</accession>
<name>A0A0H3DA69_AMYMU</name>
<dbReference type="eggNOG" id="COG4995">
    <property type="taxonomic scope" value="Bacteria"/>
</dbReference>
<dbReference type="InterPro" id="IPR024983">
    <property type="entry name" value="CHAT_dom"/>
</dbReference>
<dbReference type="RefSeq" id="WP_013227599.1">
    <property type="nucleotide sequence ID" value="NC_014318.1"/>
</dbReference>
<feature type="domain" description="CHAT" evidence="1">
    <location>
        <begin position="483"/>
        <end position="617"/>
    </location>
</feature>
<protein>
    <recommendedName>
        <fullName evidence="1">CHAT domain-containing protein</fullName>
    </recommendedName>
</protein>
<gene>
    <name evidence="2" type="ordered locus">AMED_5794</name>
</gene>
<dbReference type="KEGG" id="amd:AMED_5794"/>
<organism evidence="2 3">
    <name type="scientific">Amycolatopsis mediterranei (strain U-32)</name>
    <dbReference type="NCBI Taxonomy" id="749927"/>
    <lineage>
        <taxon>Bacteria</taxon>
        <taxon>Bacillati</taxon>
        <taxon>Actinomycetota</taxon>
        <taxon>Actinomycetes</taxon>
        <taxon>Pseudonocardiales</taxon>
        <taxon>Pseudonocardiaceae</taxon>
        <taxon>Amycolatopsis</taxon>
    </lineage>
</organism>
<dbReference type="AlphaFoldDB" id="A0A0H3DA69"/>
<evidence type="ECO:0000313" key="3">
    <source>
        <dbReference type="Proteomes" id="UP000000328"/>
    </source>
</evidence>
<dbReference type="Proteomes" id="UP000000328">
    <property type="component" value="Chromosome"/>
</dbReference>
<dbReference type="EMBL" id="CP002000">
    <property type="protein sequence ID" value="ADJ47541.1"/>
    <property type="molecule type" value="Genomic_DNA"/>
</dbReference>
<sequence>MTGEHSEGRQSLEHDLVVVLTSVLTRACTGASNPEDAALARKLVHDLHQPKVDKFVRASAVAAVMAAFPPQEAPDRKLVLAARTSARVLCEPDQPEPWILLGGQALALLSAGGHSDQPAVDFLLAAEAMRKVEQYNLATWAIRRALAEGGLDQQRLVHAHLMLWLVTHDPETGAQARAGAALLPEDNVVRRAIEATVWPGSPGTGDAGVLDSRVTGALRMLKVLDGIIGEGHDDDMLRGLRQAIEAYSRPTLDLGQARAGLTRAIGFWRSRRGLGQVPRAATAGLDAAITLLLIDATSEQVILLCELLEALADAGLTRDQVDWAADSMSPAALQASLARRASQEPVWPDLELLFDRLADRHVLLVHPRRGLGDADVVVLYLRPPGGYLLNRVWLDAEDQRTLDRLSGRPLSGLRSVSQDDVDRLAGKIISPAFAEALDQSSTQELVIVPAGALATVPWSSATVHGRSWTTRPITVAASMSVAAAVPPIASARRRVHAIIDSSVQGGKELLSVLKEHATVHTKLPAAPHPDDVLVIFAHGTGAGLEYRLHLPDGPVDVLSLARARLPQRVILAACRSGGPPPEAFPLAVPTALLLAGATTVVAGLWPLPAASTARILADALLEPESGLADAVRAAIGRSGFTTVIDRAGLAVFGRDDR</sequence>